<dbReference type="InterPro" id="IPR034904">
    <property type="entry name" value="FSCA_dom_sf"/>
</dbReference>
<dbReference type="GO" id="GO:0051536">
    <property type="term" value="F:iron-sulfur cluster binding"/>
    <property type="evidence" value="ECO:0007669"/>
    <property type="project" value="InterPro"/>
</dbReference>
<accession>A0A4P9X820</accession>
<dbReference type="SMART" id="SM00932">
    <property type="entry name" value="Nfu_N"/>
    <property type="match status" value="1"/>
</dbReference>
<dbReference type="Gene3D" id="3.30.1370.70">
    <property type="entry name" value="Scaffold protein Nfu/NifU, N-terminal domain"/>
    <property type="match status" value="1"/>
</dbReference>
<protein>
    <recommendedName>
        <fullName evidence="2">Scaffold protein Nfu/NifU N-terminal domain-containing protein</fullName>
    </recommendedName>
</protein>
<dbReference type="InterPro" id="IPR001075">
    <property type="entry name" value="NIF_FeS_clus_asmbl_NifU_C"/>
</dbReference>
<dbReference type="GO" id="GO:0016226">
    <property type="term" value="P:iron-sulfur cluster assembly"/>
    <property type="evidence" value="ECO:0007669"/>
    <property type="project" value="InterPro"/>
</dbReference>
<comment type="similarity">
    <text evidence="1">Belongs to the NifU family.</text>
</comment>
<dbReference type="EMBL" id="ML014173">
    <property type="protein sequence ID" value="RKP01414.1"/>
    <property type="molecule type" value="Genomic_DNA"/>
</dbReference>
<reference evidence="4" key="1">
    <citation type="journal article" date="2018" name="Nat. Microbiol.">
        <title>Leveraging single-cell genomics to expand the fungal tree of life.</title>
        <authorList>
            <person name="Ahrendt S.R."/>
            <person name="Quandt C.A."/>
            <person name="Ciobanu D."/>
            <person name="Clum A."/>
            <person name="Salamov A."/>
            <person name="Andreopoulos B."/>
            <person name="Cheng J.F."/>
            <person name="Woyke T."/>
            <person name="Pelin A."/>
            <person name="Henrissat B."/>
            <person name="Reynolds N.K."/>
            <person name="Benny G.L."/>
            <person name="Smith M.E."/>
            <person name="James T.Y."/>
            <person name="Grigoriev I.V."/>
        </authorList>
    </citation>
    <scope>NUCLEOTIDE SEQUENCE [LARGE SCALE GENOMIC DNA]</scope>
    <source>
        <strain evidence="4">ATCC 52028</strain>
    </source>
</reference>
<dbReference type="FunFam" id="3.30.300.130:FF:000001">
    <property type="entry name" value="NFU1 iron-sulfur cluster scaffold"/>
    <property type="match status" value="1"/>
</dbReference>
<dbReference type="FunFam" id="3.30.1370.70:FF:000001">
    <property type="entry name" value="NifU-like protein 4, mitochondrial"/>
    <property type="match status" value="1"/>
</dbReference>
<evidence type="ECO:0000259" key="2">
    <source>
        <dbReference type="SMART" id="SM00932"/>
    </source>
</evidence>
<dbReference type="OrthoDB" id="565552at2759"/>
<dbReference type="SUPFAM" id="SSF110836">
    <property type="entry name" value="Hypothetical protein SAV1430"/>
    <property type="match status" value="1"/>
</dbReference>
<evidence type="ECO:0000256" key="1">
    <source>
        <dbReference type="ARBA" id="ARBA00006420"/>
    </source>
</evidence>
<keyword evidence="4" id="KW-1185">Reference proteome</keyword>
<dbReference type="Pfam" id="PF08712">
    <property type="entry name" value="Nfu_N"/>
    <property type="match status" value="1"/>
</dbReference>
<dbReference type="Proteomes" id="UP000274922">
    <property type="component" value="Unassembled WGS sequence"/>
</dbReference>
<dbReference type="GO" id="GO:0005739">
    <property type="term" value="C:mitochondrion"/>
    <property type="evidence" value="ECO:0007669"/>
    <property type="project" value="TreeGrafter"/>
</dbReference>
<dbReference type="PANTHER" id="PTHR11178:SF1">
    <property type="entry name" value="NFU1 IRON-SULFUR CLUSTER SCAFFOLD HOMOLOG, MITOCHONDRIAL"/>
    <property type="match status" value="1"/>
</dbReference>
<dbReference type="InterPro" id="IPR035433">
    <property type="entry name" value="NFU1-like"/>
</dbReference>
<dbReference type="SUPFAM" id="SSF117916">
    <property type="entry name" value="Fe-S cluster assembly (FSCA) domain-like"/>
    <property type="match status" value="1"/>
</dbReference>
<dbReference type="InterPro" id="IPR014824">
    <property type="entry name" value="Nfu/NifU_N"/>
</dbReference>
<dbReference type="InterPro" id="IPR036498">
    <property type="entry name" value="Nfu/NifU_N_sf"/>
</dbReference>
<proteinExistence type="inferred from homology"/>
<evidence type="ECO:0000313" key="3">
    <source>
        <dbReference type="EMBL" id="RKP01414.1"/>
    </source>
</evidence>
<dbReference type="GO" id="GO:0005506">
    <property type="term" value="F:iron ion binding"/>
    <property type="evidence" value="ECO:0007669"/>
    <property type="project" value="InterPro"/>
</dbReference>
<dbReference type="Pfam" id="PF01106">
    <property type="entry name" value="NifU"/>
    <property type="match status" value="1"/>
</dbReference>
<dbReference type="STRING" id="1555241.A0A4P9X820"/>
<name>A0A4P9X820_9FUNG</name>
<feature type="domain" description="Scaffold protein Nfu/NifU N-terminal" evidence="2">
    <location>
        <begin position="61"/>
        <end position="148"/>
    </location>
</feature>
<gene>
    <name evidence="3" type="ORF">CXG81DRAFT_12025</name>
</gene>
<dbReference type="AlphaFoldDB" id="A0A4P9X820"/>
<dbReference type="PIRSF" id="PIRSF036773">
    <property type="entry name" value="HIRIP5"/>
    <property type="match status" value="1"/>
</dbReference>
<dbReference type="PANTHER" id="PTHR11178">
    <property type="entry name" value="IRON-SULFUR CLUSTER SCAFFOLD PROTEIN NFU-RELATED"/>
    <property type="match status" value="1"/>
</dbReference>
<evidence type="ECO:0000313" key="4">
    <source>
        <dbReference type="Proteomes" id="UP000274922"/>
    </source>
</evidence>
<organism evidence="3 4">
    <name type="scientific">Caulochytrium protostelioides</name>
    <dbReference type="NCBI Taxonomy" id="1555241"/>
    <lineage>
        <taxon>Eukaryota</taxon>
        <taxon>Fungi</taxon>
        <taxon>Fungi incertae sedis</taxon>
        <taxon>Chytridiomycota</taxon>
        <taxon>Chytridiomycota incertae sedis</taxon>
        <taxon>Chytridiomycetes</taxon>
        <taxon>Caulochytriales</taxon>
        <taxon>Caulochytriaceae</taxon>
        <taxon>Caulochytrium</taxon>
    </lineage>
</organism>
<dbReference type="Gene3D" id="3.30.300.130">
    <property type="entry name" value="Fe-S cluster assembly (FSCA)"/>
    <property type="match status" value="1"/>
</dbReference>
<sequence>MLSRVTLRALPAAAVRATPPAMRFRALSSMMRAATPSSQMRVAASRRAPLFRYDSRRTMFIQTEGTPNVHALKFRPGVPVLTNGQTAEFLTPREAMASPLAKKLFAIDGVESCYFGPDFVTVVKEEDAVWQVMKPDIYGSIMDFFASGEAIMTDAATLEASDTAILPEDSETVAAIKELLDTRIRPTVQEDGGDIEYRGFEDGIVKLRLRGSCRTCDSSVVTLKHGIESMLKHYVPEVVSVVQEQDETEAINNREFQRLEEKLTSSA</sequence>